<comment type="similarity">
    <text evidence="2 9">Belongs to the type II topoisomerase GyrA/ParC subunit family.</text>
</comment>
<evidence type="ECO:0000256" key="1">
    <source>
        <dbReference type="ARBA" id="ARBA00000185"/>
    </source>
</evidence>
<dbReference type="GO" id="GO:0006265">
    <property type="term" value="P:DNA topological change"/>
    <property type="evidence" value="ECO:0007669"/>
    <property type="project" value="UniProtKB-UniRule"/>
</dbReference>
<dbReference type="InterPro" id="IPR013758">
    <property type="entry name" value="Topo_IIA_A/C_ab"/>
</dbReference>
<feature type="domain" description="Topo IIA-type catalytic" evidence="11">
    <location>
        <begin position="18"/>
        <end position="481"/>
    </location>
</feature>
<keyword evidence="9" id="KW-0963">Cytoplasm</keyword>
<dbReference type="Pfam" id="PF03989">
    <property type="entry name" value="DNA_gyraseA_C"/>
    <property type="match status" value="6"/>
</dbReference>
<dbReference type="Gene3D" id="2.120.10.90">
    <property type="entry name" value="DNA gyrase/topoisomerase IV, subunit A, C-terminal"/>
    <property type="match status" value="1"/>
</dbReference>
<evidence type="ECO:0000256" key="2">
    <source>
        <dbReference type="ARBA" id="ARBA00008263"/>
    </source>
</evidence>
<dbReference type="FunFam" id="3.30.1360.40:FF:000002">
    <property type="entry name" value="DNA gyrase subunit A"/>
    <property type="match status" value="1"/>
</dbReference>
<evidence type="ECO:0000256" key="4">
    <source>
        <dbReference type="ARBA" id="ARBA00022840"/>
    </source>
</evidence>
<sequence>MKTSYINYAMSVIIGRAIPDVRDGLKPVHRKSLFAMWEMGNTHDKAYKKSARVVGEVMGKYHPHGDSSIYDTIVRMAQPWTYRMMLADGQGNFGSIDGDAPAAMRYTEIRLKPEAEELLEDIEKETVSFSPNFDESLQEPDVLPAKLPNLLINGSDGIAVGMATKMPPHNVGEVCRAITYYLENPEATVDDLMKIMPGPDFPTGGVIMGTDGIKSAYHTGYGKLTVRGVADIDESGKREQIIITELPYQVNKARLIEYIADLVREKKIEGISDIRDESDKEGMRIVIDLKKGTHPQMILNHLYKHTALESTFGIINLAIMDLQPKVFGLIGLIEQFVQHRIVVITRRSEFDKRKAEERVHILRGLLHAIDNIDAVIATIRASKTADEAKQALVTKFDLDEAQATAILQMQLRRLAALEKQKLVDERDELEAVIRRLIDLLSTESHIRAEIARELKEAGSKYGDNRRTQITIDSTTIDKEDLIPNKQVLVCLTHHNYIKYIDIDAYRTQGRGGRGVMGISTKDEDFVEQVFVAYTHDHLLCFTSEGRAYWLRVFDIPEGSRQARGKAIVNLLDLNADERVTAVIPVKEFCADRFFLFLTEHGMTIKIPQDEFSRPRSTGVNAITLRDNDHLVHVIVTDGSQEVLITTRYGQSLRFHEDQISLRHRNALGVIGMRMRDDDVVRSLTVVEEGKLLLTITEAGYGKRTSFDEYRGHGRGTLGVRNIKVGRNDGVVTAFALSEDEEIILMSAEGNVIRTKVNKISIQGRSTRGVRIMRIGTKDRVVGVTSLSPEESQELQDIPQAEIIDEGDDDSTPDME</sequence>
<dbReference type="InterPro" id="IPR013757">
    <property type="entry name" value="Topo_IIA_A_a_sf"/>
</dbReference>
<dbReference type="PANTHER" id="PTHR43493:SF5">
    <property type="entry name" value="DNA GYRASE SUBUNIT A, CHLOROPLASTIC_MITOCHONDRIAL"/>
    <property type="match status" value="1"/>
</dbReference>
<reference evidence="12 13" key="1">
    <citation type="submission" date="2018-05" db="EMBL/GenBank/DDBJ databases">
        <title>Draft genome of Methanospirillum lacunae Ki8-1.</title>
        <authorList>
            <person name="Dueholm M.S."/>
            <person name="Nielsen P.H."/>
            <person name="Bakmann L.F."/>
            <person name="Otzen D.E."/>
        </authorList>
    </citation>
    <scope>NUCLEOTIDE SEQUENCE [LARGE SCALE GENOMIC DNA]</scope>
    <source>
        <strain evidence="12 13">Ki8-1</strain>
    </source>
</reference>
<name>A0A2V2NDU1_9EURY</name>
<dbReference type="Proteomes" id="UP000245657">
    <property type="component" value="Unassembled WGS sequence"/>
</dbReference>
<keyword evidence="4 9" id="KW-0067">ATP-binding</keyword>
<comment type="catalytic activity">
    <reaction evidence="1 9">
        <text>ATP-dependent breakage, passage and rejoining of double-stranded DNA.</text>
        <dbReference type="EC" id="5.6.2.2"/>
    </reaction>
</comment>
<feature type="region of interest" description="Disordered" evidence="10">
    <location>
        <begin position="786"/>
        <end position="815"/>
    </location>
</feature>
<dbReference type="PROSITE" id="PS52040">
    <property type="entry name" value="TOPO_IIA"/>
    <property type="match status" value="1"/>
</dbReference>
<dbReference type="NCBIfam" id="NF004043">
    <property type="entry name" value="PRK05560.1"/>
    <property type="match status" value="1"/>
</dbReference>
<dbReference type="FunFam" id="1.10.268.10:FF:000001">
    <property type="entry name" value="DNA gyrase subunit A"/>
    <property type="match status" value="1"/>
</dbReference>
<dbReference type="CDD" id="cd00187">
    <property type="entry name" value="TOP4c"/>
    <property type="match status" value="1"/>
</dbReference>
<comment type="subunit">
    <text evidence="8">Heterotetramer composed of ParC and ParE.</text>
</comment>
<dbReference type="SMART" id="SM00434">
    <property type="entry name" value="TOP4c"/>
    <property type="match status" value="1"/>
</dbReference>
<dbReference type="Pfam" id="PF00521">
    <property type="entry name" value="DNA_topoisoIV"/>
    <property type="match status" value="1"/>
</dbReference>
<evidence type="ECO:0000256" key="6">
    <source>
        <dbReference type="ARBA" id="ARBA00023125"/>
    </source>
</evidence>
<evidence type="ECO:0000256" key="5">
    <source>
        <dbReference type="ARBA" id="ARBA00023029"/>
    </source>
</evidence>
<dbReference type="GO" id="GO:0006261">
    <property type="term" value="P:DNA-templated DNA replication"/>
    <property type="evidence" value="ECO:0007669"/>
    <property type="project" value="UniProtKB-UniRule"/>
</dbReference>
<organism evidence="12 13">
    <name type="scientific">Methanospirillum lacunae</name>
    <dbReference type="NCBI Taxonomy" id="668570"/>
    <lineage>
        <taxon>Archaea</taxon>
        <taxon>Methanobacteriati</taxon>
        <taxon>Methanobacteriota</taxon>
        <taxon>Stenosarchaea group</taxon>
        <taxon>Methanomicrobia</taxon>
        <taxon>Methanomicrobiales</taxon>
        <taxon>Methanospirillaceae</taxon>
        <taxon>Methanospirillum</taxon>
    </lineage>
</organism>
<dbReference type="NCBIfam" id="NF004044">
    <property type="entry name" value="PRK05561.1"/>
    <property type="match status" value="1"/>
</dbReference>
<evidence type="ECO:0000313" key="13">
    <source>
        <dbReference type="Proteomes" id="UP000245657"/>
    </source>
</evidence>
<dbReference type="InterPro" id="IPR013760">
    <property type="entry name" value="Topo_IIA-like_dom_sf"/>
</dbReference>
<dbReference type="PANTHER" id="PTHR43493">
    <property type="entry name" value="DNA GYRASE/TOPOISOMERASE SUBUNIT A"/>
    <property type="match status" value="1"/>
</dbReference>
<gene>
    <name evidence="9" type="primary">gyrA</name>
    <name evidence="12" type="ORF">DK846_03870</name>
</gene>
<dbReference type="NCBIfam" id="TIGR01063">
    <property type="entry name" value="gyrA"/>
    <property type="match status" value="1"/>
</dbReference>
<dbReference type="FunFam" id="2.120.10.90:FF:000005">
    <property type="entry name" value="DNA topoisomerase 4 subunit A"/>
    <property type="match status" value="1"/>
</dbReference>
<dbReference type="InterPro" id="IPR005743">
    <property type="entry name" value="GyrA"/>
</dbReference>
<evidence type="ECO:0000256" key="8">
    <source>
        <dbReference type="ARBA" id="ARBA00063644"/>
    </source>
</evidence>
<evidence type="ECO:0000259" key="11">
    <source>
        <dbReference type="PROSITE" id="PS52040"/>
    </source>
</evidence>
<feature type="short sequence motif" description="GyrA-box" evidence="9">
    <location>
        <begin position="508"/>
        <end position="514"/>
    </location>
</feature>
<comment type="subunit">
    <text evidence="9">Heterotetramer, composed of two GyrA and two GyrB chains. In the heterotetramer, GyrA contains the active site tyrosine that forms a transient covalent intermediate with DNA, while GyrB binds cofactors and catalyzes ATP hydrolysis.</text>
</comment>
<comment type="miscellaneous">
    <text evidence="9">Few gyrases are as efficient as E.coli at forming negative supercoils. Not all organisms have 2 type II topoisomerases; in organisms with a single type II topoisomerase this enzyme also has to decatenate newly replicated chromosomes.</text>
</comment>
<dbReference type="SUPFAM" id="SSF101904">
    <property type="entry name" value="GyrA/ParC C-terminal domain-like"/>
    <property type="match status" value="1"/>
</dbReference>
<dbReference type="Gene3D" id="3.30.1360.40">
    <property type="match status" value="1"/>
</dbReference>
<evidence type="ECO:0000256" key="9">
    <source>
        <dbReference type="HAMAP-Rule" id="MF_01897"/>
    </source>
</evidence>
<dbReference type="Gene3D" id="3.90.199.10">
    <property type="entry name" value="Topoisomerase II, domain 5"/>
    <property type="match status" value="1"/>
</dbReference>
<feature type="compositionally biased region" description="Acidic residues" evidence="10">
    <location>
        <begin position="802"/>
        <end position="815"/>
    </location>
</feature>
<evidence type="ECO:0000256" key="10">
    <source>
        <dbReference type="SAM" id="MobiDB-lite"/>
    </source>
</evidence>
<dbReference type="Gene3D" id="1.10.268.10">
    <property type="entry name" value="Topoisomerase, domain 3"/>
    <property type="match status" value="1"/>
</dbReference>
<dbReference type="GO" id="GO:0003918">
    <property type="term" value="F:DNA topoisomerase type II (double strand cut, ATP-hydrolyzing) activity"/>
    <property type="evidence" value="ECO:0007669"/>
    <property type="project" value="UniProtKB-UniRule"/>
</dbReference>
<dbReference type="SUPFAM" id="SSF56719">
    <property type="entry name" value="Type II DNA topoisomerase"/>
    <property type="match status" value="1"/>
</dbReference>
<comment type="caution">
    <text evidence="12">The sequence shown here is derived from an EMBL/GenBank/DDBJ whole genome shotgun (WGS) entry which is preliminary data.</text>
</comment>
<keyword evidence="5 9" id="KW-0799">Topoisomerase</keyword>
<keyword evidence="6 9" id="KW-0238">DNA-binding</keyword>
<dbReference type="InterPro" id="IPR006691">
    <property type="entry name" value="GyrA/parC_rep"/>
</dbReference>
<dbReference type="FunFam" id="3.90.199.10:FF:000001">
    <property type="entry name" value="DNA gyrase subunit A"/>
    <property type="match status" value="1"/>
</dbReference>
<dbReference type="InterPro" id="IPR002205">
    <property type="entry name" value="Topo_IIA_dom_A"/>
</dbReference>
<dbReference type="InterPro" id="IPR035516">
    <property type="entry name" value="Gyrase/topoIV_suA_C"/>
</dbReference>
<dbReference type="GO" id="GO:0003677">
    <property type="term" value="F:DNA binding"/>
    <property type="evidence" value="ECO:0007669"/>
    <property type="project" value="UniProtKB-UniRule"/>
</dbReference>
<keyword evidence="3 9" id="KW-0547">Nucleotide-binding</keyword>
<keyword evidence="13" id="KW-1185">Reference proteome</keyword>
<dbReference type="GO" id="GO:0005737">
    <property type="term" value="C:cytoplasm"/>
    <property type="evidence" value="ECO:0007669"/>
    <property type="project" value="UniProtKB-SubCell"/>
</dbReference>
<accession>A0A2V2NDU1</accession>
<dbReference type="EC" id="5.6.2.2" evidence="9"/>
<evidence type="ECO:0000256" key="3">
    <source>
        <dbReference type="ARBA" id="ARBA00022741"/>
    </source>
</evidence>
<comment type="function">
    <text evidence="9">A type II topoisomerase that negatively supercoils closed circular double-stranded (ds) DNA in an ATP-dependent manner to modulate DNA topology and maintain chromosomes in an underwound state. Negative supercoiling favors strand separation, and DNA replication, transcription, recombination and repair, all of which involve strand separation. Also able to catalyze the interconversion of other topological isomers of dsDNA rings, including catenanes and knotted rings. Type II topoisomerases break and join 2 DNA strands simultaneously in an ATP-dependent manner.</text>
</comment>
<dbReference type="GO" id="GO:0005694">
    <property type="term" value="C:chromosome"/>
    <property type="evidence" value="ECO:0007669"/>
    <property type="project" value="InterPro"/>
</dbReference>
<dbReference type="HAMAP" id="MF_01897">
    <property type="entry name" value="GyrA"/>
    <property type="match status" value="1"/>
</dbReference>
<keyword evidence="7 9" id="KW-0413">Isomerase</keyword>
<dbReference type="AlphaFoldDB" id="A0A2V2NDU1"/>
<dbReference type="GO" id="GO:0005524">
    <property type="term" value="F:ATP binding"/>
    <property type="evidence" value="ECO:0007669"/>
    <property type="project" value="UniProtKB-UniRule"/>
</dbReference>
<dbReference type="EMBL" id="QGMY01000002">
    <property type="protein sequence ID" value="PWR74527.1"/>
    <property type="molecule type" value="Genomic_DNA"/>
</dbReference>
<dbReference type="InterPro" id="IPR050220">
    <property type="entry name" value="Type_II_DNA_Topoisomerases"/>
</dbReference>
<protein>
    <recommendedName>
        <fullName evidence="9">DNA gyrase subunit A</fullName>
        <ecNumber evidence="9">5.6.2.2</ecNumber>
    </recommendedName>
</protein>
<comment type="subcellular location">
    <subcellularLocation>
        <location evidence="9">Cytoplasm</location>
    </subcellularLocation>
</comment>
<evidence type="ECO:0000256" key="7">
    <source>
        <dbReference type="ARBA" id="ARBA00023235"/>
    </source>
</evidence>
<evidence type="ECO:0000313" key="12">
    <source>
        <dbReference type="EMBL" id="PWR74527.1"/>
    </source>
</evidence>
<proteinExistence type="inferred from homology"/>
<dbReference type="GO" id="GO:0009330">
    <property type="term" value="C:DNA topoisomerase type II (double strand cut, ATP-hydrolyzing) complex"/>
    <property type="evidence" value="ECO:0007669"/>
    <property type="project" value="TreeGrafter"/>
</dbReference>
<feature type="active site" description="O-(5'-phospho-DNA)-tyrosine intermediate" evidence="9">
    <location>
        <position position="106"/>
    </location>
</feature>